<dbReference type="Proteomes" id="UP000823736">
    <property type="component" value="Unassembled WGS sequence"/>
</dbReference>
<dbReference type="PANTHER" id="PTHR32303">
    <property type="entry name" value="QUINOPROTEIN ALCOHOL DEHYDROGENASE (CYTOCHROME C)"/>
    <property type="match status" value="1"/>
</dbReference>
<dbReference type="EC" id="1.1.2.8" evidence="6"/>
<dbReference type="OrthoDB" id="8638at2157"/>
<dbReference type="Pfam" id="PF13360">
    <property type="entry name" value="PQQ_2"/>
    <property type="match status" value="1"/>
</dbReference>
<name>A0A8T4GUC7_9EURY</name>
<dbReference type="InterPro" id="IPR002372">
    <property type="entry name" value="PQQ_rpt_dom"/>
</dbReference>
<dbReference type="GO" id="GO:0052934">
    <property type="term" value="F:alcohol dehydrogenase (cytochrome c) activity"/>
    <property type="evidence" value="ECO:0007669"/>
    <property type="project" value="UniProtKB-EC"/>
</dbReference>
<protein>
    <submittedName>
        <fullName evidence="6">Alcohol dehydrogenase (Cytochrome c)</fullName>
        <ecNumber evidence="6">1.1.2.8</ecNumber>
    </submittedName>
</protein>
<keyword evidence="7" id="KW-1185">Reference proteome</keyword>
<comment type="cofactor">
    <cofactor evidence="1">
        <name>pyrroloquinoline quinone</name>
        <dbReference type="ChEBI" id="CHEBI:58442"/>
    </cofactor>
</comment>
<dbReference type="SMART" id="SM00564">
    <property type="entry name" value="PQQ"/>
    <property type="match status" value="3"/>
</dbReference>
<dbReference type="InterPro" id="IPR011047">
    <property type="entry name" value="Quinoprotein_ADH-like_sf"/>
</dbReference>
<dbReference type="RefSeq" id="WP_209490796.1">
    <property type="nucleotide sequence ID" value="NZ_JAGGLC010000002.1"/>
</dbReference>
<dbReference type="InterPro" id="IPR018391">
    <property type="entry name" value="PQQ_b-propeller_rpt"/>
</dbReference>
<dbReference type="Pfam" id="PF01011">
    <property type="entry name" value="PQQ"/>
    <property type="match status" value="1"/>
</dbReference>
<evidence type="ECO:0000256" key="2">
    <source>
        <dbReference type="ARBA" id="ARBA00008156"/>
    </source>
</evidence>
<keyword evidence="3 6" id="KW-0560">Oxidoreductase</keyword>
<dbReference type="Gene3D" id="2.140.10.10">
    <property type="entry name" value="Quinoprotein alcohol dehydrogenase-like superfamily"/>
    <property type="match status" value="1"/>
</dbReference>
<reference evidence="6" key="1">
    <citation type="submission" date="2021-03" db="EMBL/GenBank/DDBJ databases">
        <title>Genomic Encyclopedia of Type Strains, Phase IV (KMG-IV): sequencing the most valuable type-strain genomes for metagenomic binning, comparative biology and taxonomic classification.</title>
        <authorList>
            <person name="Goeker M."/>
        </authorList>
    </citation>
    <scope>NUCLEOTIDE SEQUENCE</scope>
    <source>
        <strain evidence="6">DSM 26232</strain>
    </source>
</reference>
<proteinExistence type="inferred from homology"/>
<dbReference type="SUPFAM" id="SSF50998">
    <property type="entry name" value="Quinoprotein alcohol dehydrogenase-like"/>
    <property type="match status" value="1"/>
</dbReference>
<dbReference type="AlphaFoldDB" id="A0A8T4GUC7"/>
<feature type="domain" description="Pyrrolo-quinoline quinone repeat" evidence="5">
    <location>
        <begin position="489"/>
        <end position="563"/>
    </location>
</feature>
<evidence type="ECO:0000259" key="5">
    <source>
        <dbReference type="Pfam" id="PF13360"/>
    </source>
</evidence>
<dbReference type="EMBL" id="JAGGLC010000002">
    <property type="protein sequence ID" value="MBP1986486.1"/>
    <property type="molecule type" value="Genomic_DNA"/>
</dbReference>
<organism evidence="6 7">
    <name type="scientific">Halolamina salifodinae</name>
    <dbReference type="NCBI Taxonomy" id="1202767"/>
    <lineage>
        <taxon>Archaea</taxon>
        <taxon>Methanobacteriati</taxon>
        <taxon>Methanobacteriota</taxon>
        <taxon>Stenosarchaea group</taxon>
        <taxon>Halobacteria</taxon>
        <taxon>Halobacteriales</taxon>
        <taxon>Haloferacaceae</taxon>
    </lineage>
</organism>
<evidence type="ECO:0000259" key="4">
    <source>
        <dbReference type="Pfam" id="PF01011"/>
    </source>
</evidence>
<evidence type="ECO:0000256" key="3">
    <source>
        <dbReference type="ARBA" id="ARBA00023002"/>
    </source>
</evidence>
<evidence type="ECO:0000313" key="6">
    <source>
        <dbReference type="EMBL" id="MBP1986486.1"/>
    </source>
</evidence>
<feature type="domain" description="Pyrrolo-quinoline quinone repeat" evidence="4">
    <location>
        <begin position="68"/>
        <end position="399"/>
    </location>
</feature>
<accession>A0A8T4GUC7</accession>
<sequence>MDRTQQQPMNRLQENPTAHLEDVDLLLQAEYDTMPGEETLVQNDVDRIPKVDVTPDDLLATGENTEDWLMAGGAYDNQRRFPGDSIDPDTVDDLTVEYQIDLPQPGTDGTLTPGNNYQGTPVIVSGDPPVMYVTFGPDVLYALDAQNGDVLWSYKYEPTEGAVAASAPAERGVTIHGDLVLKSTLDLGIVALDRYTGERQWYYNGMAAYRDEIAEDNVAHEELVWERFWGTTSSFPPLAYDGKIMKGSFGGEFGVSGFFDAVDLDGKPQWRASMTPEDEWVGDSWMHGGGTAWASGAVDVETGTVIVPSANPGPWYGTPRPGWNPFTAGKVAFNVDDGSYSWHHQGAPHDWWDYDSPSPPLVYTAEVDGEERRLISWPGKVGWVFTVDAETGKLVQRSEEYVQHINMWDLPPRDDIEAASYTTPTYLGGTNPQPSSYHPESQTMIVRGANSPSKFSWTEDHYEVGEFFYGMSTQGLPSAEDLPEWNEHDGVIAGLDPVTGEVKWQDWMESAPSGGSMTTAGGVSFSGAAGGEFVAYRTDTDNEEGERLWSDTIGGSVAGTPAAWEDPATGKAYVAVKAGGDEAAGHITVYSVGL</sequence>
<evidence type="ECO:0000256" key="1">
    <source>
        <dbReference type="ARBA" id="ARBA00001931"/>
    </source>
</evidence>
<evidence type="ECO:0000313" key="7">
    <source>
        <dbReference type="Proteomes" id="UP000823736"/>
    </source>
</evidence>
<gene>
    <name evidence="6" type="ORF">J2753_000980</name>
</gene>
<comment type="caution">
    <text evidence="6">The sequence shown here is derived from an EMBL/GenBank/DDBJ whole genome shotgun (WGS) entry which is preliminary data.</text>
</comment>
<comment type="similarity">
    <text evidence="2">Belongs to the bacterial PQQ dehydrogenase family.</text>
</comment>